<reference evidence="3 4" key="1">
    <citation type="submission" date="2019-01" db="EMBL/GenBank/DDBJ databases">
        <title>A draft genome assembly of the solar-powered sea slug Elysia chlorotica.</title>
        <authorList>
            <person name="Cai H."/>
            <person name="Li Q."/>
            <person name="Fang X."/>
            <person name="Li J."/>
            <person name="Curtis N.E."/>
            <person name="Altenburger A."/>
            <person name="Shibata T."/>
            <person name="Feng M."/>
            <person name="Maeda T."/>
            <person name="Schwartz J.A."/>
            <person name="Shigenobu S."/>
            <person name="Lundholm N."/>
            <person name="Nishiyama T."/>
            <person name="Yang H."/>
            <person name="Hasebe M."/>
            <person name="Li S."/>
            <person name="Pierce S.K."/>
            <person name="Wang J."/>
        </authorList>
    </citation>
    <scope>NUCLEOTIDE SEQUENCE [LARGE SCALE GENOMIC DNA]</scope>
    <source>
        <strain evidence="3">EC2010</strain>
        <tissue evidence="3">Whole organism of an adult</tissue>
    </source>
</reference>
<dbReference type="OrthoDB" id="8048975at2759"/>
<dbReference type="AlphaFoldDB" id="A0A3S0Z9Q4"/>
<dbReference type="PANTHER" id="PTHR11161:SF12">
    <property type="entry name" value="ACYLTRANSFERASE 3 DOMAIN-CONTAINING PROTEIN-RELATED"/>
    <property type="match status" value="1"/>
</dbReference>
<dbReference type="InterPro" id="IPR052728">
    <property type="entry name" value="O2_lipid_transport_reg"/>
</dbReference>
<name>A0A3S0Z9Q4_ELYCH</name>
<organism evidence="3 4">
    <name type="scientific">Elysia chlorotica</name>
    <name type="common">Eastern emerald elysia</name>
    <name type="synonym">Sea slug</name>
    <dbReference type="NCBI Taxonomy" id="188477"/>
    <lineage>
        <taxon>Eukaryota</taxon>
        <taxon>Metazoa</taxon>
        <taxon>Spiralia</taxon>
        <taxon>Lophotrochozoa</taxon>
        <taxon>Mollusca</taxon>
        <taxon>Gastropoda</taxon>
        <taxon>Heterobranchia</taxon>
        <taxon>Euthyneura</taxon>
        <taxon>Panpulmonata</taxon>
        <taxon>Sacoglossa</taxon>
        <taxon>Placobranchoidea</taxon>
        <taxon>Plakobranchidae</taxon>
        <taxon>Elysia</taxon>
    </lineage>
</organism>
<feature type="transmembrane region" description="Helical" evidence="1">
    <location>
        <begin position="233"/>
        <end position="252"/>
    </location>
</feature>
<feature type="transmembrane region" description="Helical" evidence="1">
    <location>
        <begin position="273"/>
        <end position="294"/>
    </location>
</feature>
<protein>
    <recommendedName>
        <fullName evidence="2">Nose resistant-to-fluoxetine protein N-terminal domain-containing protein</fullName>
    </recommendedName>
</protein>
<evidence type="ECO:0000313" key="3">
    <source>
        <dbReference type="EMBL" id="RUS73917.1"/>
    </source>
</evidence>
<feature type="transmembrane region" description="Helical" evidence="1">
    <location>
        <begin position="306"/>
        <end position="329"/>
    </location>
</feature>
<keyword evidence="1" id="KW-0812">Transmembrane</keyword>
<keyword evidence="4" id="KW-1185">Reference proteome</keyword>
<gene>
    <name evidence="3" type="ORF">EGW08_018322</name>
</gene>
<comment type="caution">
    <text evidence="3">The sequence shown here is derived from an EMBL/GenBank/DDBJ whole genome shotgun (WGS) entry which is preliminary data.</text>
</comment>
<keyword evidence="1" id="KW-0472">Membrane</keyword>
<evidence type="ECO:0000256" key="1">
    <source>
        <dbReference type="SAM" id="Phobius"/>
    </source>
</evidence>
<accession>A0A3S0Z9Q4</accession>
<dbReference type="InterPro" id="IPR006621">
    <property type="entry name" value="Nose-resist-to-fluoxetine_N"/>
</dbReference>
<dbReference type="SMART" id="SM00703">
    <property type="entry name" value="NRF"/>
    <property type="match status" value="1"/>
</dbReference>
<proteinExistence type="predicted"/>
<evidence type="ECO:0000259" key="2">
    <source>
        <dbReference type="SMART" id="SM00703"/>
    </source>
</evidence>
<feature type="domain" description="Nose resistant-to-fluoxetine protein N-terminal" evidence="2">
    <location>
        <begin position="46"/>
        <end position="176"/>
    </location>
</feature>
<evidence type="ECO:0000313" key="4">
    <source>
        <dbReference type="Proteomes" id="UP000271974"/>
    </source>
</evidence>
<dbReference type="PANTHER" id="PTHR11161">
    <property type="entry name" value="O-ACYLTRANSFERASE"/>
    <property type="match status" value="1"/>
</dbReference>
<feature type="transmembrane region" description="Helical" evidence="1">
    <location>
        <begin position="159"/>
        <end position="179"/>
    </location>
</feature>
<dbReference type="EMBL" id="RQTK01000886">
    <property type="protein sequence ID" value="RUS73917.1"/>
    <property type="molecule type" value="Genomic_DNA"/>
</dbReference>
<sequence>MVFKKIRNLLDLRRDVFTAMGDGAEFKHLLKDAVVESMAGFQGQVSSRCINDTSRLLVGMIEGKHWALLFFDAAGKPGAGISHLKINFVGDYDLCRSLEAPPGGTSEGFRGSYCVVKAIYLPPAYFEMLSITNPLEWGLCVPSSCNETENTIMFSKGRVLLSIFGCLIVSGTLYDIVYVQMPVWKIQSAESERLSSNGAPLGHGKSQDLRAIGDYGSLNPRKESTERTPSHTMGSDGIVIRAVLVFSIYTNGRKLLDTKEGTSSIRCLHGIRFFSMAWVLLSHFFTFGANMAINAYSKSHVWNDRWIFKIVVNAAVSTDTFFLMSGLLVSFSTLRQLKSKGWKINWVRFYLHRYWSGLLVSFSTLRQLKSKGWKINWVRFYLHRYWRLTPSYMMVLLLTLGLQQYCGEGANWPKSQTNRDASLQCSDFRRGANRRRTVDCPQVAVRKSEYDESPLGVGSSFI</sequence>
<dbReference type="Pfam" id="PF20146">
    <property type="entry name" value="NRF"/>
    <property type="match status" value="1"/>
</dbReference>
<dbReference type="Proteomes" id="UP000271974">
    <property type="component" value="Unassembled WGS sequence"/>
</dbReference>
<keyword evidence="1" id="KW-1133">Transmembrane helix</keyword>